<evidence type="ECO:0000256" key="8">
    <source>
        <dbReference type="SAM" id="MobiDB-lite"/>
    </source>
</evidence>
<feature type="domain" description="Ubiquitin-like modifier-activating enzyme Atg7 N-terminal" evidence="10">
    <location>
        <begin position="4"/>
        <end position="320"/>
    </location>
</feature>
<dbReference type="FunFam" id="3.40.140.70:FF:000001">
    <property type="entry name" value="Ubiquitin-like modifier-activating enzyme atg7"/>
    <property type="match status" value="1"/>
</dbReference>
<dbReference type="InterPro" id="IPR006285">
    <property type="entry name" value="Atg7"/>
</dbReference>
<dbReference type="EMBL" id="MU157901">
    <property type="protein sequence ID" value="KAF9524295.1"/>
    <property type="molecule type" value="Genomic_DNA"/>
</dbReference>
<comment type="similarity">
    <text evidence="1 7">Belongs to the ATG7 family.</text>
</comment>
<dbReference type="PANTHER" id="PTHR10953">
    <property type="entry name" value="UBIQUITIN-ACTIVATING ENZYME E1"/>
    <property type="match status" value="1"/>
</dbReference>
<dbReference type="GO" id="GO:0000407">
    <property type="term" value="C:phagophore assembly site"/>
    <property type="evidence" value="ECO:0007669"/>
    <property type="project" value="UniProtKB-SubCell"/>
</dbReference>
<keyword evidence="3 7" id="KW-0813">Transport</keyword>
<comment type="subcellular location">
    <subcellularLocation>
        <location evidence="7">Cytoplasm</location>
    </subcellularLocation>
    <subcellularLocation>
        <location evidence="7">Preautophagosomal structure</location>
    </subcellularLocation>
</comment>
<dbReference type="GO" id="GO:0019778">
    <property type="term" value="F:Atg12 activating enzyme activity"/>
    <property type="evidence" value="ECO:0007669"/>
    <property type="project" value="TreeGrafter"/>
</dbReference>
<dbReference type="GO" id="GO:0019779">
    <property type="term" value="F:Atg8 activating enzyme activity"/>
    <property type="evidence" value="ECO:0007669"/>
    <property type="project" value="TreeGrafter"/>
</dbReference>
<dbReference type="InterPro" id="IPR042522">
    <property type="entry name" value="Atg7_N_1"/>
</dbReference>
<dbReference type="GO" id="GO:0015031">
    <property type="term" value="P:protein transport"/>
    <property type="evidence" value="ECO:0007669"/>
    <property type="project" value="UniProtKB-UniRule"/>
</dbReference>
<keyword evidence="12" id="KW-1185">Reference proteome</keyword>
<keyword evidence="4 7" id="KW-0653">Protein transport</keyword>
<protein>
    <recommendedName>
        <fullName evidence="2 7">Ubiquitin-like modifier-activating enzyme ATG7</fullName>
    </recommendedName>
    <alternativeName>
        <fullName evidence="7">Autophagy-related protein 7</fullName>
    </alternativeName>
</protein>
<keyword evidence="5 7" id="KW-0072">Autophagy</keyword>
<dbReference type="GO" id="GO:0006995">
    <property type="term" value="P:cellular response to nitrogen starvation"/>
    <property type="evidence" value="ECO:0007669"/>
    <property type="project" value="TreeGrafter"/>
</dbReference>
<dbReference type="Gene3D" id="3.40.140.100">
    <property type="entry name" value="Ubiquitin-like modifier-activating enzyme ATG7 C-terminal domain"/>
    <property type="match status" value="1"/>
</dbReference>
<evidence type="ECO:0000256" key="2">
    <source>
        <dbReference type="ARBA" id="ARBA00017647"/>
    </source>
</evidence>
<dbReference type="InterPro" id="IPR000594">
    <property type="entry name" value="ThiF_NAD_FAD-bd"/>
</dbReference>
<dbReference type="GO" id="GO:0032446">
    <property type="term" value="P:protein modification by small protein conjugation"/>
    <property type="evidence" value="ECO:0007669"/>
    <property type="project" value="TreeGrafter"/>
</dbReference>
<evidence type="ECO:0000256" key="7">
    <source>
        <dbReference type="RuleBase" id="RU366022"/>
    </source>
</evidence>
<dbReference type="GO" id="GO:0000045">
    <property type="term" value="P:autophagosome assembly"/>
    <property type="evidence" value="ECO:0007669"/>
    <property type="project" value="TreeGrafter"/>
</dbReference>
<evidence type="ECO:0000259" key="9">
    <source>
        <dbReference type="Pfam" id="PF00899"/>
    </source>
</evidence>
<evidence type="ECO:0000259" key="10">
    <source>
        <dbReference type="Pfam" id="PF16420"/>
    </source>
</evidence>
<keyword evidence="7" id="KW-0963">Cytoplasm</keyword>
<dbReference type="SUPFAM" id="SSF69572">
    <property type="entry name" value="Activating enzymes of the ubiquitin-like proteins"/>
    <property type="match status" value="1"/>
</dbReference>
<dbReference type="Gene3D" id="3.40.50.720">
    <property type="entry name" value="NAD(P)-binding Rossmann-like Domain"/>
    <property type="match status" value="1"/>
</dbReference>
<dbReference type="GO" id="GO:0034727">
    <property type="term" value="P:piecemeal microautophagy of the nucleus"/>
    <property type="evidence" value="ECO:0007669"/>
    <property type="project" value="TreeGrafter"/>
</dbReference>
<dbReference type="Proteomes" id="UP000807306">
    <property type="component" value="Unassembled WGS sequence"/>
</dbReference>
<feature type="active site" description="Glycyl thioester intermediate" evidence="6">
    <location>
        <position position="550"/>
    </location>
</feature>
<comment type="subunit">
    <text evidence="7">Homodimer.</text>
</comment>
<dbReference type="AlphaFoldDB" id="A0A9P6E888"/>
<dbReference type="CDD" id="cd01486">
    <property type="entry name" value="Apg7"/>
    <property type="match status" value="1"/>
</dbReference>
<dbReference type="PANTHER" id="PTHR10953:SF3">
    <property type="entry name" value="UBIQUITIN-LIKE MODIFIER-ACTIVATING ENZYME ATG7"/>
    <property type="match status" value="1"/>
</dbReference>
<sequence>MPLVQFAPLSSLVQPVLWHKLTDLKIDVLKLSDAAVPLTGSYTIGRTIKDRETGQDIALPCNLTVGAESFESDFKAPHGSVTAPGMLRNFNTIEEFKAVDKTALFNEEAQLIWDHILKTRDTAQLNRFFVITFADLKKYKYYYWFAFPAFVAKPAWEIGDDGWKRAHAELGIEQLTFIHSHLRNSASPYFLVGKDTFGKVKAGPVEDYSSFFSSTGPEDQLIGFVDPSADPANPGWPLRNLLAYLRALYPSSTSSIKILRWRDTEAPSPNAQWKSQIGTLTIATTTEAISEANTRPTAVGWEKNPQGKLGPRMADLAPMMDPSRLAAQAVDLNLKLMRWRILPSLDLDKISSTRCLLLGAGTLGCYVARALMGWGVRTITFVDSAKVSFSNPVRQPLFVFEDCLDGGKPKAECAAASLKKIFPGINTVGHSMSIPMPGHPIPNNPTSLNQAKSDVAKLEQLIDEHDAVFLLMDSRESRWLPTVVGASKKKIILNAALGFDTYLVMRHGARASSLTTGHDGKPHQKLGCYYCNDIVAPADSLTDRTLDQMCTVTRPGLAPIAAATAVEILASLLQHPDGLYASPPPPTTTGSANMDDESTNSVLGQVPHQLRGFLNQFRAMPLVGAAYDKCTGCSETVLKAYETQGFDMLLKAFNETKYLEKLTGLDKLFDESEAALESVEWEEEGEDDF</sequence>
<dbReference type="InterPro" id="IPR035985">
    <property type="entry name" value="Ubiquitin-activating_enz"/>
</dbReference>
<comment type="function">
    <text evidence="7">E1-like activating enzyme involved in the 2 ubiquitin-like systems required for cytoplasm to vacuole transport (Cvt) and autophagy. Activates ATG12 for its conjugation with ATG5 and ATG8 for its conjugation with phosphatidylethanolamine. Both systems are needed for the ATG8 association to Cvt vesicles and autophagosomes membranes. Autophagy is essential for maintenance of amino acid levels and protein synthesis under nitrogen starvation. Required for selective autophagic degradation of the nucleus (nucleophagy) as well as for mitophagy which contributes to regulate mitochondrial quantity and quality by eliminating the mitochondria to a basal level to fulfill cellular energy requirements and preventing excess ROS production.</text>
</comment>
<dbReference type="OrthoDB" id="338614at2759"/>
<evidence type="ECO:0000256" key="6">
    <source>
        <dbReference type="PIRSR" id="PIRSR606285-1"/>
    </source>
</evidence>
<evidence type="ECO:0000313" key="11">
    <source>
        <dbReference type="EMBL" id="KAF9524295.1"/>
    </source>
</evidence>
<organism evidence="11 12">
    <name type="scientific">Crepidotus variabilis</name>
    <dbReference type="NCBI Taxonomy" id="179855"/>
    <lineage>
        <taxon>Eukaryota</taxon>
        <taxon>Fungi</taxon>
        <taxon>Dikarya</taxon>
        <taxon>Basidiomycota</taxon>
        <taxon>Agaricomycotina</taxon>
        <taxon>Agaricomycetes</taxon>
        <taxon>Agaricomycetidae</taxon>
        <taxon>Agaricales</taxon>
        <taxon>Agaricineae</taxon>
        <taxon>Crepidotaceae</taxon>
        <taxon>Crepidotus</taxon>
    </lineage>
</organism>
<reference evidence="11" key="1">
    <citation type="submission" date="2020-11" db="EMBL/GenBank/DDBJ databases">
        <authorList>
            <consortium name="DOE Joint Genome Institute"/>
            <person name="Ahrendt S."/>
            <person name="Riley R."/>
            <person name="Andreopoulos W."/>
            <person name="Labutti K."/>
            <person name="Pangilinan J."/>
            <person name="Ruiz-Duenas F.J."/>
            <person name="Barrasa J.M."/>
            <person name="Sanchez-Garcia M."/>
            <person name="Camarero S."/>
            <person name="Miyauchi S."/>
            <person name="Serrano A."/>
            <person name="Linde D."/>
            <person name="Babiker R."/>
            <person name="Drula E."/>
            <person name="Ayuso-Fernandez I."/>
            <person name="Pacheco R."/>
            <person name="Padilla G."/>
            <person name="Ferreira P."/>
            <person name="Barriuso J."/>
            <person name="Kellner H."/>
            <person name="Castanera R."/>
            <person name="Alfaro M."/>
            <person name="Ramirez L."/>
            <person name="Pisabarro A.G."/>
            <person name="Kuo A."/>
            <person name="Tritt A."/>
            <person name="Lipzen A."/>
            <person name="He G."/>
            <person name="Yan M."/>
            <person name="Ng V."/>
            <person name="Cullen D."/>
            <person name="Martin F."/>
            <person name="Rosso M.-N."/>
            <person name="Henrissat B."/>
            <person name="Hibbett D."/>
            <person name="Martinez A.T."/>
            <person name="Grigoriev I.V."/>
        </authorList>
    </citation>
    <scope>NUCLEOTIDE SEQUENCE</scope>
    <source>
        <strain evidence="11">CBS 506.95</strain>
    </source>
</reference>
<evidence type="ECO:0000313" key="12">
    <source>
        <dbReference type="Proteomes" id="UP000807306"/>
    </source>
</evidence>
<name>A0A9P6E888_9AGAR</name>
<evidence type="ECO:0000256" key="1">
    <source>
        <dbReference type="ARBA" id="ARBA00010931"/>
    </source>
</evidence>
<dbReference type="InterPro" id="IPR045886">
    <property type="entry name" value="ThiF/MoeB/HesA"/>
</dbReference>
<feature type="region of interest" description="Disordered" evidence="8">
    <location>
        <begin position="579"/>
        <end position="598"/>
    </location>
</feature>
<dbReference type="NCBIfam" id="TIGR01381">
    <property type="entry name" value="E1_like_apg7"/>
    <property type="match status" value="1"/>
</dbReference>
<dbReference type="Pfam" id="PF00899">
    <property type="entry name" value="ThiF"/>
    <property type="match status" value="1"/>
</dbReference>
<dbReference type="GO" id="GO:0000422">
    <property type="term" value="P:autophagy of mitochondrion"/>
    <property type="evidence" value="ECO:0007669"/>
    <property type="project" value="TreeGrafter"/>
</dbReference>
<feature type="domain" description="THIF-type NAD/FAD binding fold" evidence="9">
    <location>
        <begin position="337"/>
        <end position="577"/>
    </location>
</feature>
<dbReference type="FunFam" id="3.40.50.720:FF:000243">
    <property type="entry name" value="Ubiquitin-like modifier-activating enzyme ATG7"/>
    <property type="match status" value="1"/>
</dbReference>
<dbReference type="Gene3D" id="3.40.140.70">
    <property type="entry name" value="Ubiquitin-like modifier-activating enzyme ATG7 N-terminal domain"/>
    <property type="match status" value="1"/>
</dbReference>
<keyword evidence="7" id="KW-0833">Ubl conjugation pathway</keyword>
<evidence type="ECO:0000256" key="5">
    <source>
        <dbReference type="ARBA" id="ARBA00023006"/>
    </source>
</evidence>
<accession>A0A9P6E888</accession>
<evidence type="ECO:0000256" key="4">
    <source>
        <dbReference type="ARBA" id="ARBA00022927"/>
    </source>
</evidence>
<gene>
    <name evidence="11" type="ORF">CPB83DRAFT_861562</name>
</gene>
<dbReference type="InterPro" id="IPR042523">
    <property type="entry name" value="Atg7_N_2"/>
</dbReference>
<evidence type="ECO:0000256" key="3">
    <source>
        <dbReference type="ARBA" id="ARBA00022448"/>
    </source>
</evidence>
<proteinExistence type="inferred from homology"/>
<dbReference type="InterPro" id="IPR032197">
    <property type="entry name" value="Atg7_N"/>
</dbReference>
<comment type="caution">
    <text evidence="11">The sequence shown here is derived from an EMBL/GenBank/DDBJ whole genome shotgun (WGS) entry which is preliminary data.</text>
</comment>
<dbReference type="Pfam" id="PF16420">
    <property type="entry name" value="ATG7_N"/>
    <property type="match status" value="1"/>
</dbReference>